<organism evidence="4 5">
    <name type="scientific">Eubacterium maltosivorans</name>
    <dbReference type="NCBI Taxonomy" id="2041044"/>
    <lineage>
        <taxon>Bacteria</taxon>
        <taxon>Bacillati</taxon>
        <taxon>Bacillota</taxon>
        <taxon>Clostridia</taxon>
        <taxon>Eubacteriales</taxon>
        <taxon>Eubacteriaceae</taxon>
        <taxon>Eubacterium</taxon>
    </lineage>
</organism>
<dbReference type="PANTHER" id="PTHR22911:SF102">
    <property type="entry name" value="MEMBRANE PROTEIN"/>
    <property type="match status" value="1"/>
</dbReference>
<dbReference type="InterPro" id="IPR000620">
    <property type="entry name" value="EamA_dom"/>
</dbReference>
<accession>A0A4P9CC74</accession>
<reference evidence="4 5" key="1">
    <citation type="submission" date="2018-05" db="EMBL/GenBank/DDBJ databases">
        <title>Genome comparison of Eubacterium sp.</title>
        <authorList>
            <person name="Feng Y."/>
            <person name="Sanchez-Andrea I."/>
            <person name="Stams A.J.M."/>
            <person name="De Vos W.M."/>
        </authorList>
    </citation>
    <scope>NUCLEOTIDE SEQUENCE [LARGE SCALE GENOMIC DNA]</scope>
    <source>
        <strain evidence="4 5">YI</strain>
    </source>
</reference>
<evidence type="ECO:0000256" key="1">
    <source>
        <dbReference type="ARBA" id="ARBA00007362"/>
    </source>
</evidence>
<feature type="domain" description="EamA" evidence="3">
    <location>
        <begin position="6"/>
        <end position="135"/>
    </location>
</feature>
<feature type="domain" description="EamA" evidence="3">
    <location>
        <begin position="147"/>
        <end position="279"/>
    </location>
</feature>
<feature type="transmembrane region" description="Helical" evidence="2">
    <location>
        <begin position="119"/>
        <end position="140"/>
    </location>
</feature>
<feature type="transmembrane region" description="Helical" evidence="2">
    <location>
        <begin position="239"/>
        <end position="258"/>
    </location>
</feature>
<feature type="transmembrane region" description="Helical" evidence="2">
    <location>
        <begin position="177"/>
        <end position="195"/>
    </location>
</feature>
<evidence type="ECO:0000259" key="3">
    <source>
        <dbReference type="Pfam" id="PF00892"/>
    </source>
</evidence>
<feature type="transmembrane region" description="Helical" evidence="2">
    <location>
        <begin position="63"/>
        <end position="83"/>
    </location>
</feature>
<keyword evidence="2" id="KW-0472">Membrane</keyword>
<dbReference type="RefSeq" id="WP_096918991.1">
    <property type="nucleotide sequence ID" value="NZ_CP029487.1"/>
</dbReference>
<dbReference type="Proteomes" id="UP000218387">
    <property type="component" value="Chromosome"/>
</dbReference>
<protein>
    <submittedName>
        <fullName evidence="4">EamA/RhaT family transporter</fullName>
    </submittedName>
</protein>
<evidence type="ECO:0000313" key="5">
    <source>
        <dbReference type="Proteomes" id="UP000218387"/>
    </source>
</evidence>
<dbReference type="Pfam" id="PF00892">
    <property type="entry name" value="EamA"/>
    <property type="match status" value="2"/>
</dbReference>
<dbReference type="SUPFAM" id="SSF103481">
    <property type="entry name" value="Multidrug resistance efflux transporter EmrE"/>
    <property type="match status" value="2"/>
</dbReference>
<dbReference type="AlphaFoldDB" id="A0A4P9CC74"/>
<evidence type="ECO:0000256" key="2">
    <source>
        <dbReference type="SAM" id="Phobius"/>
    </source>
</evidence>
<dbReference type="InterPro" id="IPR037185">
    <property type="entry name" value="EmrE-like"/>
</dbReference>
<feature type="transmembrane region" description="Helical" evidence="2">
    <location>
        <begin position="146"/>
        <end position="165"/>
    </location>
</feature>
<proteinExistence type="inferred from homology"/>
<name>A0A4P9CC74_EUBML</name>
<keyword evidence="2" id="KW-1133">Transmembrane helix</keyword>
<feature type="transmembrane region" description="Helical" evidence="2">
    <location>
        <begin position="95"/>
        <end position="112"/>
    </location>
</feature>
<feature type="transmembrane region" description="Helical" evidence="2">
    <location>
        <begin position="32"/>
        <end position="51"/>
    </location>
</feature>
<gene>
    <name evidence="4" type="ORF">CPZ25_018195</name>
</gene>
<dbReference type="GO" id="GO:0016020">
    <property type="term" value="C:membrane"/>
    <property type="evidence" value="ECO:0007669"/>
    <property type="project" value="InterPro"/>
</dbReference>
<keyword evidence="5" id="KW-1185">Reference proteome</keyword>
<dbReference type="KEGG" id="emt:CPZ25_018195"/>
<dbReference type="PANTHER" id="PTHR22911">
    <property type="entry name" value="ACYL-MALONYL CONDENSING ENZYME-RELATED"/>
    <property type="match status" value="1"/>
</dbReference>
<evidence type="ECO:0000313" key="4">
    <source>
        <dbReference type="EMBL" id="QCT73163.1"/>
    </source>
</evidence>
<dbReference type="EMBL" id="CP029487">
    <property type="protein sequence ID" value="QCT73163.1"/>
    <property type="molecule type" value="Genomic_DNA"/>
</dbReference>
<keyword evidence="2" id="KW-0812">Transmembrane</keyword>
<feature type="transmembrane region" description="Helical" evidence="2">
    <location>
        <begin position="7"/>
        <end position="26"/>
    </location>
</feature>
<comment type="similarity">
    <text evidence="1">Belongs to the EamA transporter family.</text>
</comment>
<sequence length="290" mass="31227">MNKQKLLFALAMLIFGSIGLFVRTLPFTSSQIALARGLIGSAFLFVSSFILKKGLSLRRIRNNLKVLLPLGIMLGFNWILLFQAYRYTSIANATVSYYCAPVIVMLLTPVVFKEPLTRTNVLCIFAAMAGMVCISGAGGALDRQNLIGIAYGFGGAVFYAAIVLTNKFLKDISDFESAFTQLFVAALALLPYVLLTDGVSLAGASAGGVLLLFLVGVVHTGFSYLLYFSSLPRLDNRTIATFSYIDPISAILLSSLFLAEPMTLVQSAGAVLILGATLINELVGMRNAKY</sequence>
<feature type="transmembrane region" description="Helical" evidence="2">
    <location>
        <begin position="201"/>
        <end position="227"/>
    </location>
</feature>
<feature type="transmembrane region" description="Helical" evidence="2">
    <location>
        <begin position="264"/>
        <end position="283"/>
    </location>
</feature>